<reference evidence="2" key="1">
    <citation type="submission" date="2020-07" db="EMBL/GenBank/DDBJ databases">
        <title>Genome sequence and genetic diversity analysis of an under-domesticated orphan crop, white fonio (Digitaria exilis).</title>
        <authorList>
            <person name="Bennetzen J.L."/>
            <person name="Chen S."/>
            <person name="Ma X."/>
            <person name="Wang X."/>
            <person name="Yssel A.E.J."/>
            <person name="Chaluvadi S.R."/>
            <person name="Johnson M."/>
            <person name="Gangashetty P."/>
            <person name="Hamidou F."/>
            <person name="Sanogo M.D."/>
            <person name="Zwaenepoel A."/>
            <person name="Wallace J."/>
            <person name="Van De Peer Y."/>
            <person name="Van Deynze A."/>
        </authorList>
    </citation>
    <scope>NUCLEOTIDE SEQUENCE</scope>
    <source>
        <tissue evidence="2">Leaves</tissue>
    </source>
</reference>
<protein>
    <recommendedName>
        <fullName evidence="4">DUF295 domain-containing protein</fullName>
    </recommendedName>
</protein>
<evidence type="ECO:0000256" key="1">
    <source>
        <dbReference type="SAM" id="MobiDB-lite"/>
    </source>
</evidence>
<proteinExistence type="predicted"/>
<feature type="region of interest" description="Disordered" evidence="1">
    <location>
        <begin position="1"/>
        <end position="30"/>
    </location>
</feature>
<gene>
    <name evidence="2" type="ORF">HU200_019621</name>
</gene>
<dbReference type="Proteomes" id="UP000636709">
    <property type="component" value="Unassembled WGS sequence"/>
</dbReference>
<name>A0A835F3K3_9POAL</name>
<comment type="caution">
    <text evidence="2">The sequence shown here is derived from an EMBL/GenBank/DDBJ whole genome shotgun (WGS) entry which is preliminary data.</text>
</comment>
<organism evidence="2 3">
    <name type="scientific">Digitaria exilis</name>
    <dbReference type="NCBI Taxonomy" id="1010633"/>
    <lineage>
        <taxon>Eukaryota</taxon>
        <taxon>Viridiplantae</taxon>
        <taxon>Streptophyta</taxon>
        <taxon>Embryophyta</taxon>
        <taxon>Tracheophyta</taxon>
        <taxon>Spermatophyta</taxon>
        <taxon>Magnoliopsida</taxon>
        <taxon>Liliopsida</taxon>
        <taxon>Poales</taxon>
        <taxon>Poaceae</taxon>
        <taxon>PACMAD clade</taxon>
        <taxon>Panicoideae</taxon>
        <taxon>Panicodae</taxon>
        <taxon>Paniceae</taxon>
        <taxon>Anthephorinae</taxon>
        <taxon>Digitaria</taxon>
    </lineage>
</organism>
<evidence type="ECO:0000313" key="2">
    <source>
        <dbReference type="EMBL" id="KAF8727115.1"/>
    </source>
</evidence>
<dbReference type="AlphaFoldDB" id="A0A835F3K3"/>
<evidence type="ECO:0008006" key="4">
    <source>
        <dbReference type="Google" id="ProtNLM"/>
    </source>
</evidence>
<dbReference type="OrthoDB" id="1863935at2759"/>
<evidence type="ECO:0000313" key="3">
    <source>
        <dbReference type="Proteomes" id="UP000636709"/>
    </source>
</evidence>
<keyword evidence="3" id="KW-1185">Reference proteome</keyword>
<dbReference type="EMBL" id="JACEFO010001646">
    <property type="protein sequence ID" value="KAF8727115.1"/>
    <property type="molecule type" value="Genomic_DNA"/>
</dbReference>
<accession>A0A835F3K3</accession>
<sequence>MSTRSPCTIRRRRPARGEAHGPAPRHRRRGRHGLLRVHRERAGIPQVRRRRAELQDGRRRHGRHPRRHGVLVELPRRVPRRALPGRRPLRRLEPLQDRRGRRVQDGFSAPAWRKVDTIGDDRVFLLGGDRIGLSSFGASCSASRHGLPSNCIYFLNHLAINENFFHVIIDLRTGTQEVLRPFKQFVDPLRPPFWMLPTEP</sequence>